<dbReference type="RefSeq" id="XP_062775263.1">
    <property type="nucleotide sequence ID" value="XM_062919212.1"/>
</dbReference>
<reference evidence="3" key="1">
    <citation type="journal article" date="2023" name="bioRxiv">
        <title>Complete genome of the Medicago anthracnose fungus, Colletotrichum destructivum, reveals a mini-chromosome-like region within a core chromosome.</title>
        <authorList>
            <person name="Lapalu N."/>
            <person name="Simon A."/>
            <person name="Lu A."/>
            <person name="Plaumann P.-L."/>
            <person name="Amselem J."/>
            <person name="Pigne S."/>
            <person name="Auger A."/>
            <person name="Koch C."/>
            <person name="Dallery J.-F."/>
            <person name="O'Connell R.J."/>
        </authorList>
    </citation>
    <scope>NUCLEOTIDE SEQUENCE [LARGE SCALE GENOMIC DNA]</scope>
    <source>
        <strain evidence="3">CBS 520.97</strain>
    </source>
</reference>
<gene>
    <name evidence="2" type="ORF">CDEST_03053</name>
</gene>
<protein>
    <submittedName>
        <fullName evidence="2">Uncharacterized protein</fullName>
    </submittedName>
</protein>
<dbReference type="AlphaFoldDB" id="A0AAX4I4W5"/>
<keyword evidence="3" id="KW-1185">Reference proteome</keyword>
<proteinExistence type="predicted"/>
<feature type="compositionally biased region" description="Low complexity" evidence="1">
    <location>
        <begin position="90"/>
        <end position="106"/>
    </location>
</feature>
<accession>A0AAX4I4W5</accession>
<evidence type="ECO:0000313" key="2">
    <source>
        <dbReference type="EMBL" id="WQF78039.1"/>
    </source>
</evidence>
<name>A0AAX4I4W5_9PEZI</name>
<organism evidence="2 3">
    <name type="scientific">Colletotrichum destructivum</name>
    <dbReference type="NCBI Taxonomy" id="34406"/>
    <lineage>
        <taxon>Eukaryota</taxon>
        <taxon>Fungi</taxon>
        <taxon>Dikarya</taxon>
        <taxon>Ascomycota</taxon>
        <taxon>Pezizomycotina</taxon>
        <taxon>Sordariomycetes</taxon>
        <taxon>Hypocreomycetidae</taxon>
        <taxon>Glomerellales</taxon>
        <taxon>Glomerellaceae</taxon>
        <taxon>Colletotrichum</taxon>
        <taxon>Colletotrichum destructivum species complex</taxon>
    </lineage>
</organism>
<sequence length="149" mass="16777">MDFLWIQGNQESTGSLTGVQDKERGGRRQQRGYEPLPPNPWNLCFHHLPTLLGTFCLPWQFTSESSYPIQDLRRRYSTAFSPPLRKQPYPARTDTATSSAPSPSCSGDTPLEVFTRSQQRGSDLIHCRQATEPVSKPTLLAQTRLLANT</sequence>
<dbReference type="KEGG" id="cdet:87939556"/>
<evidence type="ECO:0000313" key="3">
    <source>
        <dbReference type="Proteomes" id="UP001322277"/>
    </source>
</evidence>
<dbReference type="GeneID" id="87939556"/>
<evidence type="ECO:0000256" key="1">
    <source>
        <dbReference type="SAM" id="MobiDB-lite"/>
    </source>
</evidence>
<feature type="region of interest" description="Disordered" evidence="1">
    <location>
        <begin position="79"/>
        <end position="111"/>
    </location>
</feature>
<dbReference type="EMBL" id="CP137306">
    <property type="protein sequence ID" value="WQF78039.1"/>
    <property type="molecule type" value="Genomic_DNA"/>
</dbReference>
<dbReference type="Proteomes" id="UP001322277">
    <property type="component" value="Chromosome 2"/>
</dbReference>
<feature type="region of interest" description="Disordered" evidence="1">
    <location>
        <begin position="12"/>
        <end position="34"/>
    </location>
</feature>